<comment type="cofactor">
    <cofactor evidence="5">
        <name>Mg(2+)</name>
        <dbReference type="ChEBI" id="CHEBI:18420"/>
    </cofactor>
</comment>
<evidence type="ECO:0000256" key="2">
    <source>
        <dbReference type="ARBA" id="ARBA00010763"/>
    </source>
</evidence>
<dbReference type="RefSeq" id="WP_175325616.1">
    <property type="nucleotide sequence ID" value="NZ_BAAAWP010000001.1"/>
</dbReference>
<dbReference type="AlphaFoldDB" id="A0A850DSY7"/>
<dbReference type="Pfam" id="PF03453">
    <property type="entry name" value="MoeA_N"/>
    <property type="match status" value="1"/>
</dbReference>
<dbReference type="Gene3D" id="3.40.980.10">
    <property type="entry name" value="MoaB/Mog-like domain"/>
    <property type="match status" value="1"/>
</dbReference>
<comment type="caution">
    <text evidence="7">The sequence shown here is derived from an EMBL/GenBank/DDBJ whole genome shotgun (WGS) entry which is preliminary data.</text>
</comment>
<dbReference type="Gene3D" id="3.90.105.10">
    <property type="entry name" value="Molybdopterin biosynthesis moea protein, domain 2"/>
    <property type="match status" value="1"/>
</dbReference>
<dbReference type="GO" id="GO:0005829">
    <property type="term" value="C:cytosol"/>
    <property type="evidence" value="ECO:0007669"/>
    <property type="project" value="TreeGrafter"/>
</dbReference>
<dbReference type="CDD" id="cd00887">
    <property type="entry name" value="MoeA"/>
    <property type="match status" value="1"/>
</dbReference>
<protein>
    <recommendedName>
        <fullName evidence="5">Molybdopterin molybdenumtransferase</fullName>
        <ecNumber evidence="5">2.10.1.1</ecNumber>
    </recommendedName>
</protein>
<evidence type="ECO:0000313" key="8">
    <source>
        <dbReference type="Proteomes" id="UP000539146"/>
    </source>
</evidence>
<evidence type="ECO:0000313" key="7">
    <source>
        <dbReference type="EMBL" id="NUU27759.1"/>
    </source>
</evidence>
<dbReference type="InterPro" id="IPR001453">
    <property type="entry name" value="MoaB/Mog_dom"/>
</dbReference>
<dbReference type="UniPathway" id="UPA00344"/>
<keyword evidence="5" id="KW-0501">Molybdenum cofactor biosynthesis</keyword>
<comment type="pathway">
    <text evidence="5">Cofactor biosynthesis; molybdopterin biosynthesis.</text>
</comment>
<dbReference type="Gene3D" id="2.40.340.10">
    <property type="entry name" value="MoeA, C-terminal, domain IV"/>
    <property type="match status" value="1"/>
</dbReference>
<evidence type="ECO:0000259" key="6">
    <source>
        <dbReference type="SMART" id="SM00852"/>
    </source>
</evidence>
<dbReference type="Proteomes" id="UP000539146">
    <property type="component" value="Unassembled WGS sequence"/>
</dbReference>
<dbReference type="SUPFAM" id="SSF53218">
    <property type="entry name" value="Molybdenum cofactor biosynthesis proteins"/>
    <property type="match status" value="1"/>
</dbReference>
<dbReference type="InterPro" id="IPR038987">
    <property type="entry name" value="MoeA-like"/>
</dbReference>
<keyword evidence="5" id="KW-0460">Magnesium</keyword>
<dbReference type="InterPro" id="IPR036135">
    <property type="entry name" value="MoeA_linker/N_sf"/>
</dbReference>
<dbReference type="GO" id="GO:0046872">
    <property type="term" value="F:metal ion binding"/>
    <property type="evidence" value="ECO:0007669"/>
    <property type="project" value="UniProtKB-UniRule"/>
</dbReference>
<organism evidence="7 8">
    <name type="scientific">Curtobacterium citreum</name>
    <dbReference type="NCBI Taxonomy" id="2036"/>
    <lineage>
        <taxon>Bacteria</taxon>
        <taxon>Bacillati</taxon>
        <taxon>Actinomycetota</taxon>
        <taxon>Actinomycetes</taxon>
        <taxon>Micrococcales</taxon>
        <taxon>Microbacteriaceae</taxon>
        <taxon>Curtobacterium</taxon>
    </lineage>
</organism>
<reference evidence="7 8" key="1">
    <citation type="submission" date="2020-05" db="EMBL/GenBank/DDBJ databases">
        <title>Genome Sequencing of Type Strains.</title>
        <authorList>
            <person name="Lemaire J.F."/>
            <person name="Inderbitzin P."/>
            <person name="Gregorio O.A."/>
            <person name="Collins S.B."/>
            <person name="Wespe N."/>
            <person name="Knight-Connoni V."/>
        </authorList>
    </citation>
    <scope>NUCLEOTIDE SEQUENCE [LARGE SCALE GENOMIC DNA]</scope>
    <source>
        <strain evidence="7 8">DSM 20512</strain>
    </source>
</reference>
<dbReference type="PANTHER" id="PTHR10192">
    <property type="entry name" value="MOLYBDOPTERIN BIOSYNTHESIS PROTEIN"/>
    <property type="match status" value="1"/>
</dbReference>
<comment type="function">
    <text evidence="1 5">Catalyzes the insertion of molybdate into adenylated molybdopterin with the concomitant release of AMP.</text>
</comment>
<dbReference type="SUPFAM" id="SSF63882">
    <property type="entry name" value="MoeA N-terminal region -like"/>
    <property type="match status" value="1"/>
</dbReference>
<keyword evidence="5" id="KW-0479">Metal-binding</keyword>
<keyword evidence="5 7" id="KW-0808">Transferase</keyword>
<evidence type="ECO:0000256" key="1">
    <source>
        <dbReference type="ARBA" id="ARBA00002901"/>
    </source>
</evidence>
<dbReference type="EC" id="2.10.1.1" evidence="5"/>
<evidence type="ECO:0000256" key="3">
    <source>
        <dbReference type="ARBA" id="ARBA00022505"/>
    </source>
</evidence>
<dbReference type="InterPro" id="IPR005110">
    <property type="entry name" value="MoeA_linker/N"/>
</dbReference>
<proteinExistence type="inferred from homology"/>
<dbReference type="InterPro" id="IPR036425">
    <property type="entry name" value="MoaB/Mog-like_dom_sf"/>
</dbReference>
<dbReference type="EMBL" id="JABMCG010000093">
    <property type="protein sequence ID" value="NUU27759.1"/>
    <property type="molecule type" value="Genomic_DNA"/>
</dbReference>
<dbReference type="InterPro" id="IPR036688">
    <property type="entry name" value="MoeA_C_domain_IV_sf"/>
</dbReference>
<dbReference type="Gene3D" id="2.170.190.11">
    <property type="entry name" value="Molybdopterin biosynthesis moea protein, domain 3"/>
    <property type="match status" value="1"/>
</dbReference>
<accession>A0A850DSY7</accession>
<gene>
    <name evidence="7" type="ORF">HP467_06485</name>
</gene>
<evidence type="ECO:0000256" key="4">
    <source>
        <dbReference type="ARBA" id="ARBA00047317"/>
    </source>
</evidence>
<comment type="catalytic activity">
    <reaction evidence="4">
        <text>adenylyl-molybdopterin + molybdate = Mo-molybdopterin + AMP + H(+)</text>
        <dbReference type="Rhea" id="RHEA:35047"/>
        <dbReference type="ChEBI" id="CHEBI:15378"/>
        <dbReference type="ChEBI" id="CHEBI:36264"/>
        <dbReference type="ChEBI" id="CHEBI:62727"/>
        <dbReference type="ChEBI" id="CHEBI:71302"/>
        <dbReference type="ChEBI" id="CHEBI:456215"/>
        <dbReference type="EC" id="2.10.1.1"/>
    </reaction>
</comment>
<keyword evidence="3 5" id="KW-0500">Molybdenum</keyword>
<comment type="similarity">
    <text evidence="2 5">Belongs to the MoeA family.</text>
</comment>
<evidence type="ECO:0000256" key="5">
    <source>
        <dbReference type="RuleBase" id="RU365090"/>
    </source>
</evidence>
<dbReference type="GO" id="GO:0061599">
    <property type="term" value="F:molybdopterin molybdotransferase activity"/>
    <property type="evidence" value="ECO:0007669"/>
    <property type="project" value="UniProtKB-UniRule"/>
</dbReference>
<sequence>MTAVLLPWQAARTEAHRQGVRLTTDLAAFGPGSGVDPLRLDLAAAIGRTLVGDLVAPGDVPGHDGAAMDGWAVAGDGPWTLGAGIVAGAVPSTEPLAAGHARPITTGAPVPPGTTAVVRSEDAAVDADGRLVRHTPSDRRHVRPAGEEVARHSTLFPAGTVLTPPRAALAAASGVDDVLVAPAPTARVAVLGDEIVGAGVPRPGQVRDVFTHTLPTVLRAFGADPIAAERVSDDADATATVLEAAQERIVVTTGGTAGSSTDHVRGALARIGAELLIDRVAVRPGRPMLLARRGATVYLCLPGNPMAAMVGAVLLGGPLVAGVLGRAPEPTGSVRLAVDVPNERPGDLVLAYSDTSEGAVPAAHQTSAMLRGLADADGLMVVASGGRLAGEAVPPVRLPWTR</sequence>
<dbReference type="Pfam" id="PF00994">
    <property type="entry name" value="MoCF_biosynth"/>
    <property type="match status" value="1"/>
</dbReference>
<dbReference type="GO" id="GO:0006777">
    <property type="term" value="P:Mo-molybdopterin cofactor biosynthetic process"/>
    <property type="evidence" value="ECO:0007669"/>
    <property type="project" value="UniProtKB-UniRule"/>
</dbReference>
<feature type="domain" description="MoaB/Mog" evidence="6">
    <location>
        <begin position="187"/>
        <end position="322"/>
    </location>
</feature>
<dbReference type="SMART" id="SM00852">
    <property type="entry name" value="MoCF_biosynth"/>
    <property type="match status" value="1"/>
</dbReference>
<name>A0A850DSY7_9MICO</name>
<dbReference type="PANTHER" id="PTHR10192:SF5">
    <property type="entry name" value="GEPHYRIN"/>
    <property type="match status" value="1"/>
</dbReference>